<organism evidence="1">
    <name type="scientific">marine sediment metagenome</name>
    <dbReference type="NCBI Taxonomy" id="412755"/>
    <lineage>
        <taxon>unclassified sequences</taxon>
        <taxon>metagenomes</taxon>
        <taxon>ecological metagenomes</taxon>
    </lineage>
</organism>
<comment type="caution">
    <text evidence="1">The sequence shown here is derived from an EMBL/GenBank/DDBJ whole genome shotgun (WGS) entry which is preliminary data.</text>
</comment>
<feature type="non-terminal residue" evidence="1">
    <location>
        <position position="1"/>
    </location>
</feature>
<sequence>DEKLSILDTPIDLSNLLHNLSSNGFIEKDGDFYKLRIESLFLGESYDL</sequence>
<reference evidence="1" key="1">
    <citation type="journal article" date="2014" name="Front. Microbiol.">
        <title>High frequency of phylogenetically diverse reductive dehalogenase-homologous genes in deep subseafloor sedimentary metagenomes.</title>
        <authorList>
            <person name="Kawai M."/>
            <person name="Futagami T."/>
            <person name="Toyoda A."/>
            <person name="Takaki Y."/>
            <person name="Nishi S."/>
            <person name="Hori S."/>
            <person name="Arai W."/>
            <person name="Tsubouchi T."/>
            <person name="Morono Y."/>
            <person name="Uchiyama I."/>
            <person name="Ito T."/>
            <person name="Fujiyama A."/>
            <person name="Inagaki F."/>
            <person name="Takami H."/>
        </authorList>
    </citation>
    <scope>NUCLEOTIDE SEQUENCE</scope>
    <source>
        <strain evidence="1">Expedition CK06-06</strain>
    </source>
</reference>
<name>X1TAJ1_9ZZZZ</name>
<evidence type="ECO:0000313" key="1">
    <source>
        <dbReference type="EMBL" id="GAI77014.1"/>
    </source>
</evidence>
<proteinExistence type="predicted"/>
<protein>
    <submittedName>
        <fullName evidence="1">Uncharacterized protein</fullName>
    </submittedName>
</protein>
<gene>
    <name evidence="1" type="ORF">S12H4_20643</name>
</gene>
<dbReference type="EMBL" id="BARW01010500">
    <property type="protein sequence ID" value="GAI77014.1"/>
    <property type="molecule type" value="Genomic_DNA"/>
</dbReference>
<accession>X1TAJ1</accession>
<dbReference type="AlphaFoldDB" id="X1TAJ1"/>